<reference evidence="10" key="1">
    <citation type="submission" date="2017-08" db="EMBL/GenBank/DDBJ databases">
        <authorList>
            <person name="Varghese N."/>
            <person name="Submissions S."/>
        </authorList>
    </citation>
    <scope>NUCLEOTIDE SEQUENCE [LARGE SCALE GENOMIC DNA]</scope>
    <source>
        <strain evidence="10">DSM 4725</strain>
    </source>
</reference>
<evidence type="ECO:0000313" key="9">
    <source>
        <dbReference type="EMBL" id="SOC49659.1"/>
    </source>
</evidence>
<feature type="transmembrane region" description="Helical" evidence="7">
    <location>
        <begin position="383"/>
        <end position="405"/>
    </location>
</feature>
<keyword evidence="10" id="KW-1185">Reference proteome</keyword>
<organism evidence="9 10">
    <name type="scientific">Blastococcus aggregatus</name>
    <dbReference type="NCBI Taxonomy" id="38502"/>
    <lineage>
        <taxon>Bacteria</taxon>
        <taxon>Bacillati</taxon>
        <taxon>Actinomycetota</taxon>
        <taxon>Actinomycetes</taxon>
        <taxon>Geodermatophilales</taxon>
        <taxon>Geodermatophilaceae</taxon>
        <taxon>Blastococcus</taxon>
    </lineage>
</organism>
<evidence type="ECO:0000256" key="2">
    <source>
        <dbReference type="ARBA" id="ARBA00022448"/>
    </source>
</evidence>
<dbReference type="Proteomes" id="UP000219435">
    <property type="component" value="Unassembled WGS sequence"/>
</dbReference>
<dbReference type="Gene3D" id="1.20.1250.20">
    <property type="entry name" value="MFS general substrate transporter like domains"/>
    <property type="match status" value="2"/>
</dbReference>
<feature type="domain" description="Major facilitator superfamily (MFS) profile" evidence="8">
    <location>
        <begin position="27"/>
        <end position="409"/>
    </location>
</feature>
<dbReference type="InterPro" id="IPR036259">
    <property type="entry name" value="MFS_trans_sf"/>
</dbReference>
<dbReference type="Pfam" id="PF07690">
    <property type="entry name" value="MFS_1"/>
    <property type="match status" value="1"/>
</dbReference>
<feature type="transmembrane region" description="Helical" evidence="7">
    <location>
        <begin position="295"/>
        <end position="315"/>
    </location>
</feature>
<evidence type="ECO:0000259" key="8">
    <source>
        <dbReference type="PROSITE" id="PS50850"/>
    </source>
</evidence>
<keyword evidence="3" id="KW-1003">Cell membrane</keyword>
<dbReference type="InterPro" id="IPR050171">
    <property type="entry name" value="MFS_Transporters"/>
</dbReference>
<accession>A0A285V6H8</accession>
<dbReference type="InterPro" id="IPR011701">
    <property type="entry name" value="MFS"/>
</dbReference>
<comment type="subcellular location">
    <subcellularLocation>
        <location evidence="1">Cell membrane</location>
        <topology evidence="1">Multi-pass membrane protein</topology>
    </subcellularLocation>
</comment>
<sequence length="434" mass="44312">MLGADGTERDEGPRQMSSTLSTVVKQIGPSVMLPMLVYEIGHGAVMPVIALVALDAGASTTVAGLMLAAIGIGTILGDIPAAWLANRVGEKGAMLVAMLASAVAMLSVLVTDSVAALAVALLVLGACGATMHLARQSYVADVVAVHHRARAMSTLGGVFRIGLFIGPFVGAGVISIWGTRSAFAVAVVASLVAAVILLLAPVEATGSAARTGAAGHGPVGVREMFRRNRRLFLTLGIAVASIGAIRAARVAVIPLWAEHIGLDATTTSLIFGIANFVDMALFYPSGHVMDKLGRLWIAVPCMVILGLGTLALPLSDSAVSLTAIAMVMAFGNGIGSGIVMTLGADTSPETDRRSFLAVFRLINDVGTSLGPVVPAAIATVATLGVGIAVMGGVGLLGAAGLARWVPKYSTYATRAMVRDHHRRLAEERNAVTGG</sequence>
<proteinExistence type="predicted"/>
<evidence type="ECO:0000256" key="7">
    <source>
        <dbReference type="SAM" id="Phobius"/>
    </source>
</evidence>
<evidence type="ECO:0000256" key="5">
    <source>
        <dbReference type="ARBA" id="ARBA00022989"/>
    </source>
</evidence>
<dbReference type="AlphaFoldDB" id="A0A285V6H8"/>
<dbReference type="GO" id="GO:0022857">
    <property type="term" value="F:transmembrane transporter activity"/>
    <property type="evidence" value="ECO:0007669"/>
    <property type="project" value="InterPro"/>
</dbReference>
<evidence type="ECO:0000256" key="1">
    <source>
        <dbReference type="ARBA" id="ARBA00004651"/>
    </source>
</evidence>
<feature type="transmembrane region" description="Helical" evidence="7">
    <location>
        <begin position="264"/>
        <end position="283"/>
    </location>
</feature>
<keyword evidence="5 7" id="KW-1133">Transmembrane helix</keyword>
<evidence type="ECO:0000313" key="10">
    <source>
        <dbReference type="Proteomes" id="UP000219435"/>
    </source>
</evidence>
<keyword evidence="2" id="KW-0813">Transport</keyword>
<evidence type="ECO:0000256" key="6">
    <source>
        <dbReference type="ARBA" id="ARBA00023136"/>
    </source>
</evidence>
<evidence type="ECO:0000256" key="4">
    <source>
        <dbReference type="ARBA" id="ARBA00022692"/>
    </source>
</evidence>
<feature type="transmembrane region" description="Helical" evidence="7">
    <location>
        <begin position="155"/>
        <end position="177"/>
    </location>
</feature>
<dbReference type="GO" id="GO:0005886">
    <property type="term" value="C:plasma membrane"/>
    <property type="evidence" value="ECO:0007669"/>
    <property type="project" value="UniProtKB-SubCell"/>
</dbReference>
<keyword evidence="6 7" id="KW-0472">Membrane</keyword>
<gene>
    <name evidence="9" type="ORF">SAMN05660748_2390</name>
</gene>
<feature type="transmembrane region" description="Helical" evidence="7">
    <location>
        <begin position="60"/>
        <end position="85"/>
    </location>
</feature>
<protein>
    <submittedName>
        <fullName evidence="9">Predicted arabinose efflux permease, MFS family</fullName>
    </submittedName>
</protein>
<dbReference type="PANTHER" id="PTHR23517:SF3">
    <property type="entry name" value="INTEGRAL MEMBRANE TRANSPORT PROTEIN"/>
    <property type="match status" value="1"/>
</dbReference>
<dbReference type="EMBL" id="OBQI01000003">
    <property type="protein sequence ID" value="SOC49659.1"/>
    <property type="molecule type" value="Genomic_DNA"/>
</dbReference>
<feature type="transmembrane region" description="Helical" evidence="7">
    <location>
        <begin position="183"/>
        <end position="202"/>
    </location>
</feature>
<dbReference type="SUPFAM" id="SSF103473">
    <property type="entry name" value="MFS general substrate transporter"/>
    <property type="match status" value="1"/>
</dbReference>
<keyword evidence="4 7" id="KW-0812">Transmembrane</keyword>
<feature type="transmembrane region" description="Helical" evidence="7">
    <location>
        <begin position="231"/>
        <end position="252"/>
    </location>
</feature>
<name>A0A285V6H8_9ACTN</name>
<feature type="transmembrane region" description="Helical" evidence="7">
    <location>
        <begin position="321"/>
        <end position="343"/>
    </location>
</feature>
<dbReference type="PANTHER" id="PTHR23517">
    <property type="entry name" value="RESISTANCE PROTEIN MDTM, PUTATIVE-RELATED-RELATED"/>
    <property type="match status" value="1"/>
</dbReference>
<dbReference type="CDD" id="cd17325">
    <property type="entry name" value="MFS_MdtG_SLC18_like"/>
    <property type="match status" value="1"/>
</dbReference>
<feature type="transmembrane region" description="Helical" evidence="7">
    <location>
        <begin position="35"/>
        <end position="54"/>
    </location>
</feature>
<dbReference type="PROSITE" id="PS50850">
    <property type="entry name" value="MFS"/>
    <property type="match status" value="1"/>
</dbReference>
<dbReference type="InterPro" id="IPR020846">
    <property type="entry name" value="MFS_dom"/>
</dbReference>
<evidence type="ECO:0000256" key="3">
    <source>
        <dbReference type="ARBA" id="ARBA00022475"/>
    </source>
</evidence>
<feature type="transmembrane region" description="Helical" evidence="7">
    <location>
        <begin position="355"/>
        <end position="377"/>
    </location>
</feature>